<organism evidence="7 8">
    <name type="scientific">Paenibacillus physcomitrellae</name>
    <dbReference type="NCBI Taxonomy" id="1619311"/>
    <lineage>
        <taxon>Bacteria</taxon>
        <taxon>Bacillati</taxon>
        <taxon>Bacillota</taxon>
        <taxon>Bacilli</taxon>
        <taxon>Bacillales</taxon>
        <taxon>Paenibacillaceae</taxon>
        <taxon>Paenibacillus</taxon>
    </lineage>
</organism>
<protein>
    <recommendedName>
        <fullName evidence="9">ATP synthase subunit I</fullName>
    </recommendedName>
</protein>
<comment type="subcellular location">
    <subcellularLocation>
        <location evidence="1">Cell membrane</location>
        <topology evidence="1">Multi-pass membrane protein</topology>
    </subcellularLocation>
</comment>
<feature type="transmembrane region" description="Helical" evidence="6">
    <location>
        <begin position="76"/>
        <end position="94"/>
    </location>
</feature>
<dbReference type="Proteomes" id="UP000609323">
    <property type="component" value="Unassembled WGS sequence"/>
</dbReference>
<evidence type="ECO:0000256" key="2">
    <source>
        <dbReference type="ARBA" id="ARBA00022475"/>
    </source>
</evidence>
<sequence length="147" mass="16418">MNELTKYRVLVVRIVLIFAALCLLISVILPEHRAIAHGLILGSVVSCINVIHMAYKVRLIIEAAVLAAEGKGSRRRAGLGFGFRLATSILAILIPLEFPHYFSELAVLASLVFAHFLLQILGIIFSIKEERMRDELARKEKAKQQQN</sequence>
<evidence type="ECO:0000256" key="6">
    <source>
        <dbReference type="SAM" id="Phobius"/>
    </source>
</evidence>
<evidence type="ECO:0000256" key="5">
    <source>
        <dbReference type="ARBA" id="ARBA00023136"/>
    </source>
</evidence>
<name>A0ABQ1GG74_9BACL</name>
<keyword evidence="3 6" id="KW-0812">Transmembrane</keyword>
<comment type="caution">
    <text evidence="7">The sequence shown here is derived from an EMBL/GenBank/DDBJ whole genome shotgun (WGS) entry which is preliminary data.</text>
</comment>
<feature type="transmembrane region" description="Helical" evidence="6">
    <location>
        <begin position="7"/>
        <end position="29"/>
    </location>
</feature>
<keyword evidence="4 6" id="KW-1133">Transmembrane helix</keyword>
<evidence type="ECO:0000256" key="3">
    <source>
        <dbReference type="ARBA" id="ARBA00022692"/>
    </source>
</evidence>
<feature type="transmembrane region" description="Helical" evidence="6">
    <location>
        <begin position="106"/>
        <end position="127"/>
    </location>
</feature>
<dbReference type="Pfam" id="PF03899">
    <property type="entry name" value="ATP-synt_I"/>
    <property type="match status" value="1"/>
</dbReference>
<gene>
    <name evidence="7" type="ORF">GCM10010917_30440</name>
</gene>
<evidence type="ECO:0000256" key="4">
    <source>
        <dbReference type="ARBA" id="ARBA00022989"/>
    </source>
</evidence>
<keyword evidence="5 6" id="KW-0472">Membrane</keyword>
<keyword evidence="2" id="KW-1003">Cell membrane</keyword>
<evidence type="ECO:0000313" key="7">
    <source>
        <dbReference type="EMBL" id="GGA42997.1"/>
    </source>
</evidence>
<accession>A0ABQ1GG74</accession>
<dbReference type="InterPro" id="IPR005598">
    <property type="entry name" value="ATP_synth_I"/>
</dbReference>
<proteinExistence type="predicted"/>
<evidence type="ECO:0000256" key="1">
    <source>
        <dbReference type="ARBA" id="ARBA00004651"/>
    </source>
</evidence>
<reference evidence="8" key="1">
    <citation type="journal article" date="2019" name="Int. J. Syst. Evol. Microbiol.">
        <title>The Global Catalogue of Microorganisms (GCM) 10K type strain sequencing project: providing services to taxonomists for standard genome sequencing and annotation.</title>
        <authorList>
            <consortium name="The Broad Institute Genomics Platform"/>
            <consortium name="The Broad Institute Genome Sequencing Center for Infectious Disease"/>
            <person name="Wu L."/>
            <person name="Ma J."/>
        </authorList>
    </citation>
    <scope>NUCLEOTIDE SEQUENCE [LARGE SCALE GENOMIC DNA]</scope>
    <source>
        <strain evidence="8">CGMCC 1.15044</strain>
    </source>
</reference>
<evidence type="ECO:0000313" key="8">
    <source>
        <dbReference type="Proteomes" id="UP000609323"/>
    </source>
</evidence>
<dbReference type="EMBL" id="BMHF01000010">
    <property type="protein sequence ID" value="GGA42997.1"/>
    <property type="molecule type" value="Genomic_DNA"/>
</dbReference>
<dbReference type="RefSeq" id="WP_094094478.1">
    <property type="nucleotide sequence ID" value="NZ_BMHF01000010.1"/>
</dbReference>
<keyword evidence="8" id="KW-1185">Reference proteome</keyword>
<evidence type="ECO:0008006" key="9">
    <source>
        <dbReference type="Google" id="ProtNLM"/>
    </source>
</evidence>
<feature type="transmembrane region" description="Helical" evidence="6">
    <location>
        <begin position="35"/>
        <end position="55"/>
    </location>
</feature>